<name>A0A6G0RGX4_9STRA</name>
<comment type="caution">
    <text evidence="3">The sequence shown here is derived from an EMBL/GenBank/DDBJ whole genome shotgun (WGS) entry which is preliminary data.</text>
</comment>
<evidence type="ECO:0000256" key="1">
    <source>
        <dbReference type="SAM" id="MobiDB-lite"/>
    </source>
</evidence>
<dbReference type="SUPFAM" id="SSF53098">
    <property type="entry name" value="Ribonuclease H-like"/>
    <property type="match status" value="1"/>
</dbReference>
<accession>A0A6G0RGX4</accession>
<dbReference type="InterPro" id="IPR008906">
    <property type="entry name" value="HATC_C_dom"/>
</dbReference>
<gene>
    <name evidence="3" type="ORF">PF008_g14777</name>
</gene>
<evidence type="ECO:0000313" key="3">
    <source>
        <dbReference type="EMBL" id="KAE9332787.1"/>
    </source>
</evidence>
<dbReference type="InterPro" id="IPR012337">
    <property type="entry name" value="RNaseH-like_sf"/>
</dbReference>
<dbReference type="Pfam" id="PF05699">
    <property type="entry name" value="Dimer_Tnp_hAT"/>
    <property type="match status" value="1"/>
</dbReference>
<feature type="compositionally biased region" description="Acidic residues" evidence="1">
    <location>
        <begin position="137"/>
        <end position="148"/>
    </location>
</feature>
<dbReference type="EMBL" id="QXFY01000931">
    <property type="protein sequence ID" value="KAE9332787.1"/>
    <property type="molecule type" value="Genomic_DNA"/>
</dbReference>
<feature type="region of interest" description="Disordered" evidence="1">
    <location>
        <begin position="130"/>
        <end position="152"/>
    </location>
</feature>
<dbReference type="GO" id="GO:0046983">
    <property type="term" value="F:protein dimerization activity"/>
    <property type="evidence" value="ECO:0007669"/>
    <property type="project" value="InterPro"/>
</dbReference>
<sequence length="254" mass="28365">MLSWMKGRFTRTKLEEFLESPWEYWECVAMEHPKSMLPKLAIRVLSIAVNTATCERLFSELGLILTAKRNKLNSSKALDYHIIAKHVRQRLRKEAVKFENPKKKLLISPNERNIIFDAASSSTFFTPSPQLHVGVSEDADSDDEDPGDGVDGPPTFALWGEYLREVFEDDEIEAHYTDSGGDATYAAVRVSGAVQDARVSSEIGADDGNGNEFEEIAEAVRQTFTDDNDQRFPQEAVKLQGFGGQKATLAKLFG</sequence>
<dbReference type="Proteomes" id="UP000486351">
    <property type="component" value="Unassembled WGS sequence"/>
</dbReference>
<reference evidence="3 4" key="1">
    <citation type="submission" date="2018-09" db="EMBL/GenBank/DDBJ databases">
        <title>Genomic investigation of the strawberry pathogen Phytophthora fragariae indicates pathogenicity is determined by transcriptional variation in three key races.</title>
        <authorList>
            <person name="Adams T.M."/>
            <person name="Armitage A.D."/>
            <person name="Sobczyk M.K."/>
            <person name="Bates H.J."/>
            <person name="Dunwell J.M."/>
            <person name="Nellist C.F."/>
            <person name="Harrison R.J."/>
        </authorList>
    </citation>
    <scope>NUCLEOTIDE SEQUENCE [LARGE SCALE GENOMIC DNA]</scope>
    <source>
        <strain evidence="3 4">NOV-77</strain>
    </source>
</reference>
<feature type="domain" description="HAT C-terminal dimerisation" evidence="2">
    <location>
        <begin position="20"/>
        <end position="77"/>
    </location>
</feature>
<evidence type="ECO:0000259" key="2">
    <source>
        <dbReference type="Pfam" id="PF05699"/>
    </source>
</evidence>
<protein>
    <recommendedName>
        <fullName evidence="2">HAT C-terminal dimerisation domain-containing protein</fullName>
    </recommendedName>
</protein>
<evidence type="ECO:0000313" key="4">
    <source>
        <dbReference type="Proteomes" id="UP000486351"/>
    </source>
</evidence>
<organism evidence="3 4">
    <name type="scientific">Phytophthora fragariae</name>
    <dbReference type="NCBI Taxonomy" id="53985"/>
    <lineage>
        <taxon>Eukaryota</taxon>
        <taxon>Sar</taxon>
        <taxon>Stramenopiles</taxon>
        <taxon>Oomycota</taxon>
        <taxon>Peronosporomycetes</taxon>
        <taxon>Peronosporales</taxon>
        <taxon>Peronosporaceae</taxon>
        <taxon>Phytophthora</taxon>
    </lineage>
</organism>
<dbReference type="AlphaFoldDB" id="A0A6G0RGX4"/>
<proteinExistence type="predicted"/>